<organismHost>
    <name type="scientific">Ornithodoros</name>
    <name type="common">relapsing fever ticks</name>
    <dbReference type="NCBI Taxonomy" id="6937"/>
</organismHost>
<feature type="transmembrane region" description="Helical" evidence="1">
    <location>
        <begin position="183"/>
        <end position="203"/>
    </location>
</feature>
<protein>
    <submittedName>
        <fullName evidence="2">p110_1L</fullName>
    </submittedName>
</protein>
<dbReference type="Proteomes" id="UP000502315">
    <property type="component" value="Genome"/>
</dbReference>
<organismHost>
    <name type="scientific">Sus scrofa</name>
    <name type="common">Pig</name>
    <dbReference type="NCBI Taxonomy" id="9823"/>
</organismHost>
<feature type="transmembrane region" description="Helical" evidence="1">
    <location>
        <begin position="150"/>
        <end position="171"/>
    </location>
</feature>
<sequence>MHHILFLHQIIIPFTVCTLGTFHIMGITVFIYFFIRTFIWQMCCPTIISITIIFTYGGMFLTNLILTDAILSIPAKVTIFSMCTPMFKLSFGRNAASFMFFTFYLSIQHQLGKQKEDYQENQQIHISLQTTFANVFCNYNTTHKIQSIRYYFLPFSYVSLVPFMVYVLWTFCSVRFMWLYTSYVLHTEIIATIYTAVTYILIFKNGRMVFTSLVPTDAILAFPTKSTVVCICAPVSKLLFRWGTCSFQGLYLICIQKSWNTYYGVYLQTK</sequence>
<organismHost>
    <name type="scientific">Phacochoerus africanus</name>
    <name type="common">Warthog</name>
    <dbReference type="NCBI Taxonomy" id="41426"/>
</organismHost>
<feature type="transmembrane region" description="Helical" evidence="1">
    <location>
        <begin position="6"/>
        <end position="35"/>
    </location>
</feature>
<reference evidence="2 3" key="1">
    <citation type="submission" date="2019-11" db="EMBL/GenBank/DDBJ databases">
        <authorList>
            <person name="Ndlovu S.S."/>
            <person name="Carulei O."/>
        </authorList>
    </citation>
    <scope>NUCLEOTIDE SEQUENCE [LARGE SCALE GENOMIC DNA]</scope>
    <source>
        <strain evidence="2">RSA_2_2004</strain>
    </source>
</reference>
<gene>
    <name evidence="2" type="primary">110_1L</name>
</gene>
<keyword evidence="1" id="KW-0812">Transmembrane</keyword>
<name>A0A6G7KU14_ASF</name>
<evidence type="ECO:0000313" key="2">
    <source>
        <dbReference type="EMBL" id="QII88858.2"/>
    </source>
</evidence>
<organismHost>
    <name type="scientific">Ornithodoros moubata</name>
    <name type="common">Soft tick</name>
    <name type="synonym">Argasid tick</name>
    <dbReference type="NCBI Taxonomy" id="6938"/>
</organismHost>
<accession>A0A6G7KU14</accession>
<dbReference type="EMBL" id="MN641877">
    <property type="protein sequence ID" value="QII88858.2"/>
    <property type="molecule type" value="Genomic_DNA"/>
</dbReference>
<evidence type="ECO:0000313" key="3">
    <source>
        <dbReference type="Proteomes" id="UP000502315"/>
    </source>
</evidence>
<feature type="transmembrane region" description="Helical" evidence="1">
    <location>
        <begin position="47"/>
        <end position="66"/>
    </location>
</feature>
<organismHost>
    <name type="scientific">Phacochoerus aethiopicus</name>
    <name type="common">Warthog</name>
    <dbReference type="NCBI Taxonomy" id="85517"/>
</organismHost>
<proteinExistence type="predicted"/>
<keyword evidence="1" id="KW-0472">Membrane</keyword>
<organism evidence="2 3">
    <name type="scientific">African swine fever virus</name>
    <name type="common">ASFV</name>
    <dbReference type="NCBI Taxonomy" id="10497"/>
    <lineage>
        <taxon>Viruses</taxon>
        <taxon>Varidnaviria</taxon>
        <taxon>Bamfordvirae</taxon>
        <taxon>Nucleocytoviricota</taxon>
        <taxon>Pokkesviricetes</taxon>
        <taxon>Asfuvirales</taxon>
        <taxon>Asfarviridae</taxon>
        <taxon>Asfivirus</taxon>
        <taxon>Asfivirus haemorrhagiae</taxon>
    </lineage>
</organism>
<evidence type="ECO:0000256" key="1">
    <source>
        <dbReference type="SAM" id="Phobius"/>
    </source>
</evidence>
<organismHost>
    <name type="scientific">Potamochoerus larvatus</name>
    <name type="common">Bushpig</name>
    <dbReference type="NCBI Taxonomy" id="273792"/>
</organismHost>
<keyword evidence="1" id="KW-1133">Transmembrane helix</keyword>